<reference evidence="8 9" key="1">
    <citation type="journal article" date="2015" name="Genome Announc.">
        <title>Expanding the biotechnology potential of lactobacilli through comparative genomics of 213 strains and associated genera.</title>
        <authorList>
            <person name="Sun Z."/>
            <person name="Harris H.M."/>
            <person name="McCann A."/>
            <person name="Guo C."/>
            <person name="Argimon S."/>
            <person name="Zhang W."/>
            <person name="Yang X."/>
            <person name="Jeffery I.B."/>
            <person name="Cooney J.C."/>
            <person name="Kagawa T.F."/>
            <person name="Liu W."/>
            <person name="Song Y."/>
            <person name="Salvetti E."/>
            <person name="Wrobel A."/>
            <person name="Rasinkangas P."/>
            <person name="Parkhill J."/>
            <person name="Rea M.C."/>
            <person name="O'Sullivan O."/>
            <person name="Ritari J."/>
            <person name="Douillard F.P."/>
            <person name="Paul Ross R."/>
            <person name="Yang R."/>
            <person name="Briner A.E."/>
            <person name="Felis G.E."/>
            <person name="de Vos W.M."/>
            <person name="Barrangou R."/>
            <person name="Klaenhammer T.R."/>
            <person name="Caufield P.W."/>
            <person name="Cui Y."/>
            <person name="Zhang H."/>
            <person name="O'Toole P.W."/>
        </authorList>
    </citation>
    <scope>NUCLEOTIDE SEQUENCE [LARGE SCALE GENOMIC DNA]</scope>
    <source>
        <strain evidence="8 9">DSM 5007</strain>
    </source>
</reference>
<protein>
    <submittedName>
        <fullName evidence="8">CDP-glycerol poly(Glycerophosphate) glycerophosphotransferase</fullName>
    </submittedName>
</protein>
<dbReference type="GO" id="GO:0005886">
    <property type="term" value="C:plasma membrane"/>
    <property type="evidence" value="ECO:0007669"/>
    <property type="project" value="UniProtKB-SubCell"/>
</dbReference>
<proteinExistence type="inferred from homology"/>
<dbReference type="EMBL" id="AZGF01000002">
    <property type="protein sequence ID" value="KRM13272.1"/>
    <property type="molecule type" value="Genomic_DNA"/>
</dbReference>
<keyword evidence="7" id="KW-0812">Transmembrane</keyword>
<evidence type="ECO:0000256" key="7">
    <source>
        <dbReference type="SAM" id="Phobius"/>
    </source>
</evidence>
<dbReference type="AlphaFoldDB" id="A0A0R1W5X9"/>
<dbReference type="SUPFAM" id="SSF53756">
    <property type="entry name" value="UDP-Glycosyltransferase/glycogen phosphorylase"/>
    <property type="match status" value="1"/>
</dbReference>
<sequence length="392" mass="46376">MQKIKNIIKHSQLLGYMYLSVFKIIISVLKLFVRVNSKQIIFTSYSGRQVSDSPYTIYKQLKADPRFSDFSFFWGVDDVSEFAYIPENEKIKIDTFKFWLVLLESKYWVSNTSIERLVTFNHKKHVYINTWHGIPLKHLGPDEGNLEFLVKNWFSKVEFDLLYCSGVYDKRIFSNIFPNSKNIKILGLPRNDELLNLHGMQDKKNILMKKIGLDPEKPTLMYAPTFREYQNSKNANTFDFPFSSDLVEKVCRKFNFMVRGHYFIEDLSYDGIQDKIIDVSSYPDLNDLFMVTDVLVSDYSSLIFDYALLPNKRIILFMYDIDEYMKQRGFYLDPRDLDISYAVNETKFLNILFDSDVKNEIKKTSLLNKKINEHFDENSAYLKKFILERVNK</sequence>
<keyword evidence="5" id="KW-0777">Teichoic acid biosynthesis</keyword>
<comment type="subcellular location">
    <subcellularLocation>
        <location evidence="1">Cell membrane</location>
        <topology evidence="1">Peripheral membrane protein</topology>
    </subcellularLocation>
</comment>
<dbReference type="PANTHER" id="PTHR37316">
    <property type="entry name" value="TEICHOIC ACID GLYCEROL-PHOSPHATE PRIMASE"/>
    <property type="match status" value="1"/>
</dbReference>
<dbReference type="InterPro" id="IPR051612">
    <property type="entry name" value="Teichoic_Acid_Biosynth"/>
</dbReference>
<evidence type="ECO:0000256" key="4">
    <source>
        <dbReference type="ARBA" id="ARBA00022679"/>
    </source>
</evidence>
<organism evidence="8 9">
    <name type="scientific">Paucilactobacillus suebicus DSM 5007 = KCTC 3549</name>
    <dbReference type="NCBI Taxonomy" id="1423807"/>
    <lineage>
        <taxon>Bacteria</taxon>
        <taxon>Bacillati</taxon>
        <taxon>Bacillota</taxon>
        <taxon>Bacilli</taxon>
        <taxon>Lactobacillales</taxon>
        <taxon>Lactobacillaceae</taxon>
        <taxon>Paucilactobacillus</taxon>
    </lineage>
</organism>
<evidence type="ECO:0000256" key="5">
    <source>
        <dbReference type="ARBA" id="ARBA00022944"/>
    </source>
</evidence>
<dbReference type="InterPro" id="IPR007554">
    <property type="entry name" value="Glycerophosphate_synth"/>
</dbReference>
<dbReference type="InterPro" id="IPR043148">
    <property type="entry name" value="TagF_C"/>
</dbReference>
<evidence type="ECO:0000256" key="1">
    <source>
        <dbReference type="ARBA" id="ARBA00004202"/>
    </source>
</evidence>
<dbReference type="GO" id="GO:0019350">
    <property type="term" value="P:teichoic acid biosynthetic process"/>
    <property type="evidence" value="ECO:0007669"/>
    <property type="project" value="UniProtKB-KW"/>
</dbReference>
<gene>
    <name evidence="8" type="ORF">FD16_GL000746</name>
</gene>
<dbReference type="InterPro" id="IPR043149">
    <property type="entry name" value="TagF_N"/>
</dbReference>
<dbReference type="GO" id="GO:0047355">
    <property type="term" value="F:CDP-glycerol glycerophosphotransferase activity"/>
    <property type="evidence" value="ECO:0007669"/>
    <property type="project" value="InterPro"/>
</dbReference>
<dbReference type="PATRIC" id="fig|1423807.3.peg.757"/>
<dbReference type="eggNOG" id="COG1887">
    <property type="taxonomic scope" value="Bacteria"/>
</dbReference>
<evidence type="ECO:0000256" key="3">
    <source>
        <dbReference type="ARBA" id="ARBA00022475"/>
    </source>
</evidence>
<dbReference type="Pfam" id="PF04464">
    <property type="entry name" value="Glyphos_transf"/>
    <property type="match status" value="1"/>
</dbReference>
<dbReference type="OrthoDB" id="9811865at2"/>
<keyword evidence="3" id="KW-1003">Cell membrane</keyword>
<evidence type="ECO:0000256" key="6">
    <source>
        <dbReference type="ARBA" id="ARBA00023136"/>
    </source>
</evidence>
<dbReference type="STRING" id="1423807.FD16_GL000746"/>
<evidence type="ECO:0000313" key="8">
    <source>
        <dbReference type="EMBL" id="KRM13272.1"/>
    </source>
</evidence>
<comment type="similarity">
    <text evidence="2">Belongs to the CDP-glycerol glycerophosphotransferase family.</text>
</comment>
<name>A0A0R1W5X9_9LACO</name>
<keyword evidence="7" id="KW-1133">Transmembrane helix</keyword>
<keyword evidence="6 7" id="KW-0472">Membrane</keyword>
<evidence type="ECO:0000256" key="2">
    <source>
        <dbReference type="ARBA" id="ARBA00010488"/>
    </source>
</evidence>
<feature type="transmembrane region" description="Helical" evidence="7">
    <location>
        <begin position="12"/>
        <end position="33"/>
    </location>
</feature>
<dbReference type="Proteomes" id="UP000051820">
    <property type="component" value="Unassembled WGS sequence"/>
</dbReference>
<dbReference type="Gene3D" id="3.40.50.12580">
    <property type="match status" value="1"/>
</dbReference>
<keyword evidence="9" id="KW-1185">Reference proteome</keyword>
<dbReference type="PANTHER" id="PTHR37316:SF3">
    <property type="entry name" value="TEICHOIC ACID GLYCEROL-PHOSPHATE TRANSFERASE"/>
    <property type="match status" value="1"/>
</dbReference>
<dbReference type="Gene3D" id="3.40.50.11820">
    <property type="match status" value="1"/>
</dbReference>
<evidence type="ECO:0000313" key="9">
    <source>
        <dbReference type="Proteomes" id="UP000051820"/>
    </source>
</evidence>
<comment type="caution">
    <text evidence="8">The sequence shown here is derived from an EMBL/GenBank/DDBJ whole genome shotgun (WGS) entry which is preliminary data.</text>
</comment>
<keyword evidence="4 8" id="KW-0808">Transferase</keyword>
<dbReference type="RefSeq" id="WP_010621727.1">
    <property type="nucleotide sequence ID" value="NZ_AZGF01000002.1"/>
</dbReference>
<accession>A0A0R1W5X9</accession>